<dbReference type="RefSeq" id="WP_246460889.1">
    <property type="nucleotide sequence ID" value="NZ_JACHIT010000001.1"/>
</dbReference>
<evidence type="ECO:0000313" key="1">
    <source>
        <dbReference type="EMBL" id="MBB5912608.1"/>
    </source>
</evidence>
<accession>A0A7W9PBH0</accession>
<dbReference type="EMBL" id="JACHIT010000001">
    <property type="protein sequence ID" value="MBB5912608.1"/>
    <property type="molecule type" value="Genomic_DNA"/>
</dbReference>
<dbReference type="AlphaFoldDB" id="A0A7W9PBH0"/>
<comment type="caution">
    <text evidence="1">The sequence shown here is derived from an EMBL/GenBank/DDBJ whole genome shotgun (WGS) entry which is preliminary data.</text>
</comment>
<keyword evidence="2" id="KW-1185">Reference proteome</keyword>
<reference evidence="1 2" key="1">
    <citation type="submission" date="2020-08" db="EMBL/GenBank/DDBJ databases">
        <title>Sequencing the genomes of 1000 actinobacteria strains.</title>
        <authorList>
            <person name="Klenk H.-P."/>
        </authorList>
    </citation>
    <scope>NUCLEOTIDE SEQUENCE [LARGE SCALE GENOMIC DNA]</scope>
    <source>
        <strain evidence="1 2">DSM 43582</strain>
    </source>
</reference>
<evidence type="ECO:0000313" key="2">
    <source>
        <dbReference type="Proteomes" id="UP000540412"/>
    </source>
</evidence>
<organism evidence="1 2">
    <name type="scientific">Nocardia transvalensis</name>
    <dbReference type="NCBI Taxonomy" id="37333"/>
    <lineage>
        <taxon>Bacteria</taxon>
        <taxon>Bacillati</taxon>
        <taxon>Actinomycetota</taxon>
        <taxon>Actinomycetes</taxon>
        <taxon>Mycobacteriales</taxon>
        <taxon>Nocardiaceae</taxon>
        <taxon>Nocardia</taxon>
    </lineage>
</organism>
<sequence>MQTTDGISTRVRVAPAGVVSGDGAAGAVSGGAVDVGVVVIAGGVDDVVCWDVTAAEVLVPKAESEEGTHPVLTQAVATAMARYAAARRDRRSGPPANDVGRWNPQRVGFSTIIVSVIGHDGAHATPWVHLIFRIVLAGNTNR</sequence>
<gene>
    <name evidence="1" type="ORF">BJY24_001475</name>
</gene>
<dbReference type="Proteomes" id="UP000540412">
    <property type="component" value="Unassembled WGS sequence"/>
</dbReference>
<protein>
    <submittedName>
        <fullName evidence="1">Uncharacterized protein</fullName>
    </submittedName>
</protein>
<name>A0A7W9PBH0_9NOCA</name>
<proteinExistence type="predicted"/>